<comment type="caution">
    <text evidence="3">The sequence shown here is derived from an EMBL/GenBank/DDBJ whole genome shotgun (WGS) entry which is preliminary data.</text>
</comment>
<sequence>MTKMDKEPSHDQSSISDQQAKQHVRNISTAPAHMISDLGALIEEEEPPVQPQETNDRFVNKNSPHDTRLMNKNSADNVNEKRLANREKSAHGSRKSSPNYHAASTLSRGHSGNKTISRSADRQKSQASSDEIAGFKQNAARGVESDSDDDMAVRRIQDNRSNLDIIGVDISNENDLDTDLEPEEATPAYDHSGKTLYLDACKKFGVVPISYFLRHMNDNSLSMKHHGLAGEGMRPIAISLVSNATITTLDLTDNWLGVDGGLALCEMLKENCFITDLNLSDNNLDKCAAQLCEIIQKNDTLRKVNLSGNGFDDVSAIHLTNLILTTTKLESLNLSHNHLGEKAGLMLGPAISENLCLKELDLSWNHLRRKGAIAVAAGVKSNVFMKKVNLSWNGFGQEASSALMDALKANNVLEEIDLTNNRLTTEGAVLIGKGLTINETLKVLKVGKNPMQSAGCWAIAAAILKNPNCVLETVDFTDIIVNKDFIALWKQVEEQFPKLRTVHGGTEIPLKPKQRVHPLAKVTAFINARNIRLIDFFNEFDKDGSMNVSREEFKQGILQLIQETGINLSPEDIELLINELNVNEDGAINYSELAVGQMDYEGKRKRVIPYTTLRPMTS</sequence>
<keyword evidence="4" id="KW-1185">Reference proteome</keyword>
<feature type="compositionally biased region" description="Basic and acidic residues" evidence="1">
    <location>
        <begin position="54"/>
        <end position="69"/>
    </location>
</feature>
<feature type="domain" description="EF-hand" evidence="2">
    <location>
        <begin position="528"/>
        <end position="563"/>
    </location>
</feature>
<dbReference type="Gene3D" id="1.10.238.10">
    <property type="entry name" value="EF-hand"/>
    <property type="match status" value="1"/>
</dbReference>
<evidence type="ECO:0000313" key="3">
    <source>
        <dbReference type="EMBL" id="KAK0054155.1"/>
    </source>
</evidence>
<gene>
    <name evidence="3" type="ORF">Bpfe_016422</name>
</gene>
<dbReference type="InterPro" id="IPR032675">
    <property type="entry name" value="LRR_dom_sf"/>
</dbReference>
<feature type="compositionally biased region" description="Basic and acidic residues" evidence="1">
    <location>
        <begin position="78"/>
        <end position="90"/>
    </location>
</feature>
<dbReference type="InterPro" id="IPR011992">
    <property type="entry name" value="EF-hand-dom_pair"/>
</dbReference>
<dbReference type="InterPro" id="IPR001611">
    <property type="entry name" value="Leu-rich_rpt"/>
</dbReference>
<evidence type="ECO:0000256" key="1">
    <source>
        <dbReference type="SAM" id="MobiDB-lite"/>
    </source>
</evidence>
<reference evidence="3" key="1">
    <citation type="journal article" date="2023" name="PLoS Negl. Trop. Dis.">
        <title>A genome sequence for Biomphalaria pfeifferi, the major vector snail for the human-infecting parasite Schistosoma mansoni.</title>
        <authorList>
            <person name="Bu L."/>
            <person name="Lu L."/>
            <person name="Laidemitt M.R."/>
            <person name="Zhang S.M."/>
            <person name="Mutuku M."/>
            <person name="Mkoji G."/>
            <person name="Steinauer M."/>
            <person name="Loker E.S."/>
        </authorList>
    </citation>
    <scope>NUCLEOTIDE SEQUENCE</scope>
    <source>
        <strain evidence="3">KasaAsao</strain>
    </source>
</reference>
<reference evidence="3" key="2">
    <citation type="submission" date="2023-04" db="EMBL/GenBank/DDBJ databases">
        <authorList>
            <person name="Bu L."/>
            <person name="Lu L."/>
            <person name="Laidemitt M.R."/>
            <person name="Zhang S.M."/>
            <person name="Mutuku M."/>
            <person name="Mkoji G."/>
            <person name="Steinauer M."/>
            <person name="Loker E.S."/>
        </authorList>
    </citation>
    <scope>NUCLEOTIDE SEQUENCE</scope>
    <source>
        <strain evidence="3">KasaAsao</strain>
        <tissue evidence="3">Whole Snail</tissue>
    </source>
</reference>
<dbReference type="GO" id="GO:0005509">
    <property type="term" value="F:calcium ion binding"/>
    <property type="evidence" value="ECO:0007669"/>
    <property type="project" value="InterPro"/>
</dbReference>
<feature type="region of interest" description="Disordered" evidence="1">
    <location>
        <begin position="1"/>
        <end position="150"/>
    </location>
</feature>
<dbReference type="EMBL" id="JASAOG010000080">
    <property type="protein sequence ID" value="KAK0054155.1"/>
    <property type="molecule type" value="Genomic_DNA"/>
</dbReference>
<evidence type="ECO:0000259" key="2">
    <source>
        <dbReference type="PROSITE" id="PS50222"/>
    </source>
</evidence>
<dbReference type="SMART" id="SM00368">
    <property type="entry name" value="LRR_RI"/>
    <property type="match status" value="8"/>
</dbReference>
<dbReference type="Pfam" id="PF13499">
    <property type="entry name" value="EF-hand_7"/>
    <property type="match status" value="1"/>
</dbReference>
<dbReference type="SUPFAM" id="SSF47473">
    <property type="entry name" value="EF-hand"/>
    <property type="match status" value="1"/>
</dbReference>
<dbReference type="Proteomes" id="UP001233172">
    <property type="component" value="Unassembled WGS sequence"/>
</dbReference>
<dbReference type="PANTHER" id="PTHR24114:SF50">
    <property type="entry name" value="RNI-LIKE PROTEIN"/>
    <property type="match status" value="1"/>
</dbReference>
<evidence type="ECO:0000313" key="4">
    <source>
        <dbReference type="Proteomes" id="UP001233172"/>
    </source>
</evidence>
<dbReference type="SUPFAM" id="SSF52047">
    <property type="entry name" value="RNI-like"/>
    <property type="match status" value="1"/>
</dbReference>
<dbReference type="PROSITE" id="PS50222">
    <property type="entry name" value="EF_HAND_2"/>
    <property type="match status" value="1"/>
</dbReference>
<dbReference type="Pfam" id="PF13516">
    <property type="entry name" value="LRR_6"/>
    <property type="match status" value="5"/>
</dbReference>
<dbReference type="PROSITE" id="PS51450">
    <property type="entry name" value="LRR"/>
    <property type="match status" value="1"/>
</dbReference>
<name>A0AAD8F7G0_BIOPF</name>
<dbReference type="InterPro" id="IPR002048">
    <property type="entry name" value="EF_hand_dom"/>
</dbReference>
<dbReference type="Gene3D" id="3.80.10.10">
    <property type="entry name" value="Ribonuclease Inhibitor"/>
    <property type="match status" value="1"/>
</dbReference>
<proteinExistence type="predicted"/>
<accession>A0AAD8F7G0</accession>
<dbReference type="InterPro" id="IPR052394">
    <property type="entry name" value="LRR-containing"/>
</dbReference>
<dbReference type="AlphaFoldDB" id="A0AAD8F7G0"/>
<dbReference type="CDD" id="cd00051">
    <property type="entry name" value="EFh"/>
    <property type="match status" value="1"/>
</dbReference>
<feature type="compositionally biased region" description="Basic and acidic residues" evidence="1">
    <location>
        <begin position="1"/>
        <end position="10"/>
    </location>
</feature>
<feature type="compositionally biased region" description="Polar residues" evidence="1">
    <location>
        <begin position="11"/>
        <end position="29"/>
    </location>
</feature>
<dbReference type="PANTHER" id="PTHR24114">
    <property type="entry name" value="LEUCINE RICH REPEAT FAMILY PROTEIN"/>
    <property type="match status" value="1"/>
</dbReference>
<feature type="compositionally biased region" description="Polar residues" evidence="1">
    <location>
        <begin position="95"/>
        <end position="118"/>
    </location>
</feature>
<organism evidence="3 4">
    <name type="scientific">Biomphalaria pfeifferi</name>
    <name type="common">Bloodfluke planorb</name>
    <name type="synonym">Freshwater snail</name>
    <dbReference type="NCBI Taxonomy" id="112525"/>
    <lineage>
        <taxon>Eukaryota</taxon>
        <taxon>Metazoa</taxon>
        <taxon>Spiralia</taxon>
        <taxon>Lophotrochozoa</taxon>
        <taxon>Mollusca</taxon>
        <taxon>Gastropoda</taxon>
        <taxon>Heterobranchia</taxon>
        <taxon>Euthyneura</taxon>
        <taxon>Panpulmonata</taxon>
        <taxon>Hygrophila</taxon>
        <taxon>Lymnaeoidea</taxon>
        <taxon>Planorbidae</taxon>
        <taxon>Biomphalaria</taxon>
    </lineage>
</organism>
<protein>
    <submittedName>
        <fullName evidence="3">Leucine-rich repeat-containing protein 74B-like isoform X1</fullName>
    </submittedName>
</protein>